<keyword evidence="2" id="KW-0808">Transferase</keyword>
<dbReference type="InterPro" id="IPR002654">
    <property type="entry name" value="Glyco_trans_25"/>
</dbReference>
<name>A0A916W684_9HYPH</name>
<keyword evidence="3" id="KW-1185">Reference proteome</keyword>
<proteinExistence type="predicted"/>
<dbReference type="GO" id="GO:0016740">
    <property type="term" value="F:transferase activity"/>
    <property type="evidence" value="ECO:0007669"/>
    <property type="project" value="UniProtKB-KW"/>
</dbReference>
<evidence type="ECO:0000313" key="3">
    <source>
        <dbReference type="Proteomes" id="UP000636264"/>
    </source>
</evidence>
<protein>
    <submittedName>
        <fullName evidence="2">Glycosyl transferase</fullName>
    </submittedName>
</protein>
<reference evidence="2" key="2">
    <citation type="submission" date="2020-09" db="EMBL/GenBank/DDBJ databases">
        <authorList>
            <person name="Sun Q."/>
            <person name="Zhou Y."/>
        </authorList>
    </citation>
    <scope>NUCLEOTIDE SEQUENCE</scope>
    <source>
        <strain evidence="2">CGMCC 1.15320</strain>
    </source>
</reference>
<dbReference type="RefSeq" id="WP_188721431.1">
    <property type="nucleotide sequence ID" value="NZ_BMIF01000007.1"/>
</dbReference>
<dbReference type="Pfam" id="PF01755">
    <property type="entry name" value="Glyco_transf_25"/>
    <property type="match status" value="1"/>
</dbReference>
<organism evidence="2 3">
    <name type="scientific">Nitratireductor aestuarii</name>
    <dbReference type="NCBI Taxonomy" id="1735103"/>
    <lineage>
        <taxon>Bacteria</taxon>
        <taxon>Pseudomonadati</taxon>
        <taxon>Pseudomonadota</taxon>
        <taxon>Alphaproteobacteria</taxon>
        <taxon>Hyphomicrobiales</taxon>
        <taxon>Phyllobacteriaceae</taxon>
        <taxon>Nitratireductor</taxon>
    </lineage>
</organism>
<gene>
    <name evidence="2" type="ORF">GCM10011385_25340</name>
</gene>
<dbReference type="CDD" id="cd06532">
    <property type="entry name" value="Glyco_transf_25"/>
    <property type="match status" value="1"/>
</dbReference>
<reference evidence="2" key="1">
    <citation type="journal article" date="2014" name="Int. J. Syst. Evol. Microbiol.">
        <title>Complete genome sequence of Corynebacterium casei LMG S-19264T (=DSM 44701T), isolated from a smear-ripened cheese.</title>
        <authorList>
            <consortium name="US DOE Joint Genome Institute (JGI-PGF)"/>
            <person name="Walter F."/>
            <person name="Albersmeier A."/>
            <person name="Kalinowski J."/>
            <person name="Ruckert C."/>
        </authorList>
    </citation>
    <scope>NUCLEOTIDE SEQUENCE</scope>
    <source>
        <strain evidence="2">CGMCC 1.15320</strain>
    </source>
</reference>
<dbReference type="EMBL" id="BMIF01000007">
    <property type="protein sequence ID" value="GGA70434.1"/>
    <property type="molecule type" value="Genomic_DNA"/>
</dbReference>
<accession>A0A916W684</accession>
<feature type="domain" description="Glycosyl transferase family 25" evidence="1">
    <location>
        <begin position="2"/>
        <end position="176"/>
    </location>
</feature>
<dbReference type="AlphaFoldDB" id="A0A916W684"/>
<dbReference type="Proteomes" id="UP000636264">
    <property type="component" value="Unassembled WGS sequence"/>
</dbReference>
<evidence type="ECO:0000259" key="1">
    <source>
        <dbReference type="Pfam" id="PF01755"/>
    </source>
</evidence>
<sequence>MHTYLINLDRAPERLQRMNGEFAQLGLEFIRVAGVDGAQLSDEEIKRYQPEAGTFGLLSRGEVGCFMSHRLCWQAIADGPSEFGAVFEDDILVSPRAAELLKNIDWIPADADIVKLDAAPFATFIDRHRIALPEGTGLHRLCFNHYCAGGYILSRTVAARLLKETEIFTAPVDEVMFNVVSPIFHDLQIYQMVPAICTQERYVLPPDTIEGPESYIENIGNRKFKGRLKRRKKVLRELYSGLNRIGTWVGIRQRLIVKYDLPYCEGV</sequence>
<evidence type="ECO:0000313" key="2">
    <source>
        <dbReference type="EMBL" id="GGA70434.1"/>
    </source>
</evidence>
<comment type="caution">
    <text evidence="2">The sequence shown here is derived from an EMBL/GenBank/DDBJ whole genome shotgun (WGS) entry which is preliminary data.</text>
</comment>